<feature type="disulfide bond" evidence="8">
    <location>
        <begin position="132"/>
        <end position="147"/>
    </location>
</feature>
<dbReference type="InterPro" id="IPR023415">
    <property type="entry name" value="LDLR_class-A_CS"/>
</dbReference>
<evidence type="ECO:0000313" key="11">
    <source>
        <dbReference type="Proteomes" id="UP000515163"/>
    </source>
</evidence>
<feature type="disulfide bond" evidence="8">
    <location>
        <begin position="61"/>
        <end position="76"/>
    </location>
</feature>
<feature type="transmembrane region" description="Helical" evidence="10">
    <location>
        <begin position="6"/>
        <end position="23"/>
    </location>
</feature>
<dbReference type="KEGG" id="aten:116303266"/>
<dbReference type="GO" id="GO:0012505">
    <property type="term" value="C:endomembrane system"/>
    <property type="evidence" value="ECO:0007669"/>
    <property type="project" value="UniProtKB-SubCell"/>
</dbReference>
<dbReference type="AlphaFoldDB" id="A0A6P8IP65"/>
<evidence type="ECO:0000313" key="12">
    <source>
        <dbReference type="RefSeq" id="XP_031568636.1"/>
    </source>
</evidence>
<evidence type="ECO:0000256" key="2">
    <source>
        <dbReference type="ARBA" id="ARBA00004308"/>
    </source>
</evidence>
<evidence type="ECO:0000256" key="1">
    <source>
        <dbReference type="ARBA" id="ARBA00004167"/>
    </source>
</evidence>
<dbReference type="PANTHER" id="PTHR24270">
    <property type="entry name" value="LOW-DENSITY LIPOPROTEIN RECEPTOR-RELATED"/>
    <property type="match status" value="1"/>
</dbReference>
<dbReference type="PROSITE" id="PS01209">
    <property type="entry name" value="LDLRA_1"/>
    <property type="match status" value="1"/>
</dbReference>
<keyword evidence="9" id="KW-0175">Coiled coil</keyword>
<dbReference type="CDD" id="cd00112">
    <property type="entry name" value="LDLa"/>
    <property type="match status" value="3"/>
</dbReference>
<organism evidence="11 13">
    <name type="scientific">Actinia tenebrosa</name>
    <name type="common">Australian red waratah sea anemone</name>
    <dbReference type="NCBI Taxonomy" id="6105"/>
    <lineage>
        <taxon>Eukaryota</taxon>
        <taxon>Metazoa</taxon>
        <taxon>Cnidaria</taxon>
        <taxon>Anthozoa</taxon>
        <taxon>Hexacorallia</taxon>
        <taxon>Actiniaria</taxon>
        <taxon>Actiniidae</taxon>
        <taxon>Actinia</taxon>
    </lineage>
</organism>
<evidence type="ECO:0000256" key="5">
    <source>
        <dbReference type="ARBA" id="ARBA00022989"/>
    </source>
</evidence>
<keyword evidence="3 10" id="KW-0812">Transmembrane</keyword>
<evidence type="ECO:0000256" key="7">
    <source>
        <dbReference type="ARBA" id="ARBA00023157"/>
    </source>
</evidence>
<evidence type="ECO:0000256" key="3">
    <source>
        <dbReference type="ARBA" id="ARBA00022692"/>
    </source>
</evidence>
<evidence type="ECO:0000256" key="10">
    <source>
        <dbReference type="SAM" id="Phobius"/>
    </source>
</evidence>
<dbReference type="GO" id="GO:0016192">
    <property type="term" value="P:vesicle-mediated transport"/>
    <property type="evidence" value="ECO:0007669"/>
    <property type="project" value="UniProtKB-ARBA"/>
</dbReference>
<sequence length="246" mass="26739">MTWDWKTLYVVWTAIIFMCLLELGDSKPYERRAAVEKPLSEPCQLDRYRCGTKCIPLKWICDGYNDCDDNLDERNCLLANQNATTGKLTSAKIQEAGNILDGSPSVSTSPGCSSKMFSCDKGDKCLKMSSLCDTLRDCSDGSDEVNCPAKSSGCEVSKFSCDSGAKCLPMTWLCDSIDDCIDRKDEHNCPVTKGVSVAQAAEAAAMTAAQEAKRAAFAAQEMMKSAKEAADKAKRARQIAEAVETS</sequence>
<dbReference type="InterPro" id="IPR036055">
    <property type="entry name" value="LDL_receptor-like_sf"/>
</dbReference>
<gene>
    <name evidence="12 13" type="primary">LOC116303266</name>
</gene>
<dbReference type="InterPro" id="IPR050685">
    <property type="entry name" value="LDLR"/>
</dbReference>
<feature type="disulfide bond" evidence="8">
    <location>
        <begin position="174"/>
        <end position="189"/>
    </location>
</feature>
<protein>
    <submittedName>
        <fullName evidence="12 13">Low-density lipoprotein receptor 1-like isoform X1</fullName>
    </submittedName>
</protein>
<dbReference type="OrthoDB" id="5987602at2759"/>
<dbReference type="Gene3D" id="4.10.400.10">
    <property type="entry name" value="Low-density Lipoprotein Receptor"/>
    <property type="match status" value="3"/>
</dbReference>
<keyword evidence="4" id="KW-0677">Repeat</keyword>
<evidence type="ECO:0000256" key="9">
    <source>
        <dbReference type="SAM" id="Coils"/>
    </source>
</evidence>
<evidence type="ECO:0000256" key="6">
    <source>
        <dbReference type="ARBA" id="ARBA00023136"/>
    </source>
</evidence>
<keyword evidence="6 10" id="KW-0472">Membrane</keyword>
<dbReference type="InterPro" id="IPR002172">
    <property type="entry name" value="LDrepeatLR_classA_rpt"/>
</dbReference>
<dbReference type="Proteomes" id="UP000515163">
    <property type="component" value="Unplaced"/>
</dbReference>
<evidence type="ECO:0000256" key="8">
    <source>
        <dbReference type="PROSITE-ProRule" id="PRU00124"/>
    </source>
</evidence>
<dbReference type="Pfam" id="PF00057">
    <property type="entry name" value="Ldl_recept_a"/>
    <property type="match status" value="3"/>
</dbReference>
<comment type="subcellular location">
    <subcellularLocation>
        <location evidence="2">Endomembrane system</location>
    </subcellularLocation>
    <subcellularLocation>
        <location evidence="1">Membrane</location>
        <topology evidence="1">Single-pass membrane protein</topology>
    </subcellularLocation>
</comment>
<evidence type="ECO:0000313" key="13">
    <source>
        <dbReference type="RefSeq" id="XP_031568637.1"/>
    </source>
</evidence>
<reference evidence="12 13" key="1">
    <citation type="submission" date="2025-04" db="UniProtKB">
        <authorList>
            <consortium name="RefSeq"/>
        </authorList>
    </citation>
    <scope>IDENTIFICATION</scope>
    <source>
        <tissue evidence="12 13">Tentacle</tissue>
    </source>
</reference>
<dbReference type="PROSITE" id="PS50068">
    <property type="entry name" value="LDLRA_2"/>
    <property type="match status" value="3"/>
</dbReference>
<name>A0A6P8IP65_ACTTE</name>
<proteinExistence type="predicted"/>
<feature type="coiled-coil region" evidence="9">
    <location>
        <begin position="209"/>
        <end position="243"/>
    </location>
</feature>
<dbReference type="SMART" id="SM00192">
    <property type="entry name" value="LDLa"/>
    <property type="match status" value="3"/>
</dbReference>
<dbReference type="PRINTS" id="PR00261">
    <property type="entry name" value="LDLRECEPTOR"/>
</dbReference>
<dbReference type="SUPFAM" id="SSF57424">
    <property type="entry name" value="LDL receptor-like module"/>
    <property type="match status" value="3"/>
</dbReference>
<comment type="caution">
    <text evidence="8">Lacks conserved residue(s) required for the propagation of feature annotation.</text>
</comment>
<accession>A0A6P8IP65</accession>
<dbReference type="GO" id="GO:0005886">
    <property type="term" value="C:plasma membrane"/>
    <property type="evidence" value="ECO:0007669"/>
    <property type="project" value="TreeGrafter"/>
</dbReference>
<dbReference type="RefSeq" id="XP_031568636.1">
    <property type="nucleotide sequence ID" value="XM_031712776.1"/>
</dbReference>
<dbReference type="GeneID" id="116303266"/>
<keyword evidence="5 10" id="KW-1133">Transmembrane helix</keyword>
<evidence type="ECO:0000256" key="4">
    <source>
        <dbReference type="ARBA" id="ARBA00022737"/>
    </source>
</evidence>
<keyword evidence="11" id="KW-1185">Reference proteome</keyword>
<keyword evidence="7 8" id="KW-1015">Disulfide bond</keyword>
<dbReference type="RefSeq" id="XP_031568637.1">
    <property type="nucleotide sequence ID" value="XM_031712777.1"/>
</dbReference>